<dbReference type="Gene3D" id="3.40.50.1820">
    <property type="entry name" value="alpha/beta hydrolase"/>
    <property type="match status" value="1"/>
</dbReference>
<evidence type="ECO:0000313" key="3">
    <source>
        <dbReference type="Proteomes" id="UP000237271"/>
    </source>
</evidence>
<dbReference type="EMBL" id="NCKW01004171">
    <property type="protein sequence ID" value="POM74992.1"/>
    <property type="molecule type" value="Genomic_DNA"/>
</dbReference>
<evidence type="ECO:0000256" key="1">
    <source>
        <dbReference type="ARBA" id="ARBA00022801"/>
    </source>
</evidence>
<dbReference type="GO" id="GO:0016790">
    <property type="term" value="F:thiolester hydrolase activity"/>
    <property type="evidence" value="ECO:0007669"/>
    <property type="project" value="TreeGrafter"/>
</dbReference>
<keyword evidence="1" id="KW-0378">Hydrolase</keyword>
<sequence length="312" mass="35085">MGLEPVTDGYILVAHSQGGAISRAVIEDTDDHQVRRYISMAGIQNGIFTGAYEADASAAAVPEEIFNYTAYPPEAFYGKLQHDFAVFNLENPSTQYERSQFNLARSPQFGSWCQLSADRSRTTHASHVGKTTNPRPWTHEASLGSMMSNYQQQDAVNKSTVSDQVHQISTSWATSNIFFPVLNNVKPCLPSDDQCVYYQHRRKANFLKLEQAHFFASPEDGVILPWQSSLFGRYSEVGKLAEIETSFQNLTIVNMTETLEYTSDSFGLRTLETRGGLHLHEISGIPHGCWIEDVGDCSWEVLYDQYIYPTLQ</sequence>
<proteinExistence type="predicted"/>
<comment type="caution">
    <text evidence="2">The sequence shown here is derived from an EMBL/GenBank/DDBJ whole genome shotgun (WGS) entry which is preliminary data.</text>
</comment>
<dbReference type="SUPFAM" id="SSF53474">
    <property type="entry name" value="alpha/beta-Hydrolases"/>
    <property type="match status" value="1"/>
</dbReference>
<accession>A0A2P4YB05</accession>
<dbReference type="OrthoDB" id="155976at2759"/>
<evidence type="ECO:0000313" key="2">
    <source>
        <dbReference type="EMBL" id="POM74992.1"/>
    </source>
</evidence>
<dbReference type="PANTHER" id="PTHR11247:SF8">
    <property type="entry name" value="PALMITOYL-PROTEIN THIOESTERASE 1"/>
    <property type="match status" value="1"/>
</dbReference>
<organism evidence="2 3">
    <name type="scientific">Phytophthora palmivora</name>
    <dbReference type="NCBI Taxonomy" id="4796"/>
    <lineage>
        <taxon>Eukaryota</taxon>
        <taxon>Sar</taxon>
        <taxon>Stramenopiles</taxon>
        <taxon>Oomycota</taxon>
        <taxon>Peronosporomycetes</taxon>
        <taxon>Peronosporales</taxon>
        <taxon>Peronosporaceae</taxon>
        <taxon>Phytophthora</taxon>
    </lineage>
</organism>
<gene>
    <name evidence="2" type="ORF">PHPALM_7961</name>
</gene>
<dbReference type="InterPro" id="IPR029058">
    <property type="entry name" value="AB_hydrolase_fold"/>
</dbReference>
<dbReference type="GO" id="GO:0005764">
    <property type="term" value="C:lysosome"/>
    <property type="evidence" value="ECO:0007669"/>
    <property type="project" value="TreeGrafter"/>
</dbReference>
<keyword evidence="3" id="KW-1185">Reference proteome</keyword>
<reference evidence="2 3" key="1">
    <citation type="journal article" date="2017" name="Genome Biol. Evol.">
        <title>Phytophthora megakarya and P. palmivora, closely related causal agents of cacao black pod rot, underwent increases in genome sizes and gene numbers by different mechanisms.</title>
        <authorList>
            <person name="Ali S.S."/>
            <person name="Shao J."/>
            <person name="Lary D.J."/>
            <person name="Kronmiller B."/>
            <person name="Shen D."/>
            <person name="Strem M.D."/>
            <person name="Amoako-Attah I."/>
            <person name="Akrofi A.Y."/>
            <person name="Begoude B.A."/>
            <person name="Ten Hoopen G.M."/>
            <person name="Coulibaly K."/>
            <person name="Kebe B.I."/>
            <person name="Melnick R.L."/>
            <person name="Guiltinan M.J."/>
            <person name="Tyler B.M."/>
            <person name="Meinhardt L.W."/>
            <person name="Bailey B.A."/>
        </authorList>
    </citation>
    <scope>NUCLEOTIDE SEQUENCE [LARGE SCALE GENOMIC DNA]</scope>
    <source>
        <strain evidence="3">sbr112.9</strain>
    </source>
</reference>
<dbReference type="Pfam" id="PF02089">
    <property type="entry name" value="Palm_thioest"/>
    <property type="match status" value="2"/>
</dbReference>
<dbReference type="AlphaFoldDB" id="A0A2P4YB05"/>
<name>A0A2P4YB05_9STRA</name>
<dbReference type="Proteomes" id="UP000237271">
    <property type="component" value="Unassembled WGS sequence"/>
</dbReference>
<dbReference type="PANTHER" id="PTHR11247">
    <property type="entry name" value="PALMITOYL-PROTEIN THIOESTERASE/DOLICHYLDIPHOSPHATASE 1"/>
    <property type="match status" value="1"/>
</dbReference>
<protein>
    <submittedName>
        <fullName evidence="2">Uncharacterized protein</fullName>
    </submittedName>
</protein>